<dbReference type="SUPFAM" id="SSF52540">
    <property type="entry name" value="P-loop containing nucleoside triphosphate hydrolases"/>
    <property type="match status" value="1"/>
</dbReference>
<evidence type="ECO:0000313" key="4">
    <source>
        <dbReference type="EMBL" id="SHH81237.1"/>
    </source>
</evidence>
<dbReference type="AlphaFoldDB" id="A0A1M5W191"/>
<keyword evidence="2 4" id="KW-0067">ATP-binding</keyword>
<protein>
    <submittedName>
        <fullName evidence="4">ABC-2 type transport system ATP-binding protein</fullName>
    </submittedName>
</protein>
<dbReference type="InterPro" id="IPR003439">
    <property type="entry name" value="ABC_transporter-like_ATP-bd"/>
</dbReference>
<organism evidence="4 5">
    <name type="scientific">Virgibacillus chiguensis</name>
    <dbReference type="NCBI Taxonomy" id="411959"/>
    <lineage>
        <taxon>Bacteria</taxon>
        <taxon>Bacillati</taxon>
        <taxon>Bacillota</taxon>
        <taxon>Bacilli</taxon>
        <taxon>Bacillales</taxon>
        <taxon>Bacillaceae</taxon>
        <taxon>Virgibacillus</taxon>
    </lineage>
</organism>
<accession>A0A1M5W191</accession>
<dbReference type="OrthoDB" id="9804819at2"/>
<proteinExistence type="predicted"/>
<dbReference type="Proteomes" id="UP000184079">
    <property type="component" value="Unassembled WGS sequence"/>
</dbReference>
<dbReference type="PROSITE" id="PS50893">
    <property type="entry name" value="ABC_TRANSPORTER_2"/>
    <property type="match status" value="1"/>
</dbReference>
<dbReference type="RefSeq" id="WP_073011335.1">
    <property type="nucleotide sequence ID" value="NZ_FQXD01000014.1"/>
</dbReference>
<dbReference type="Pfam" id="PF00005">
    <property type="entry name" value="ABC_tran"/>
    <property type="match status" value="1"/>
</dbReference>
<gene>
    <name evidence="4" type="ORF">SAMN05421807_11480</name>
</gene>
<dbReference type="InterPro" id="IPR027417">
    <property type="entry name" value="P-loop_NTPase"/>
</dbReference>
<reference evidence="5" key="1">
    <citation type="submission" date="2016-11" db="EMBL/GenBank/DDBJ databases">
        <authorList>
            <person name="Varghese N."/>
            <person name="Submissions S."/>
        </authorList>
    </citation>
    <scope>NUCLEOTIDE SEQUENCE [LARGE SCALE GENOMIC DNA]</scope>
    <source>
        <strain evidence="5">CGMCC 1.6496</strain>
    </source>
</reference>
<evidence type="ECO:0000256" key="2">
    <source>
        <dbReference type="ARBA" id="ARBA00022840"/>
    </source>
</evidence>
<sequence>MKIEVSQLTKQYKNKFALNHVSFTLEEPKIYGLLGRNGAGKTTFMDMLAGNILPTKGDIFVNGEKPFDNRHVQENVCLIKEGNNFKKEWKVKEVIRLYSFFYPKFDQQLAKQLLETYNLNPNAKVKTLSKGMESALGITVGLASKTPVTIFDEPYIGLDAAARKQFYDVMLQEYESEKRMIIFSTHLIDEVSLMFEEVLILQQGELVLQKSAEALRQQTISVTGRQEQVQQFIKNKQLISKKEFMGTMTAYVFADRQEAIEEGMEVESIPTQDLMIQLTEKEREDRHEAIS</sequence>
<dbReference type="InterPro" id="IPR003593">
    <property type="entry name" value="AAA+_ATPase"/>
</dbReference>
<keyword evidence="1" id="KW-0547">Nucleotide-binding</keyword>
<evidence type="ECO:0000259" key="3">
    <source>
        <dbReference type="PROSITE" id="PS50893"/>
    </source>
</evidence>
<evidence type="ECO:0000313" key="5">
    <source>
        <dbReference type="Proteomes" id="UP000184079"/>
    </source>
</evidence>
<feature type="domain" description="ABC transporter" evidence="3">
    <location>
        <begin position="3"/>
        <end position="228"/>
    </location>
</feature>
<dbReference type="EMBL" id="FQXD01000014">
    <property type="protein sequence ID" value="SHH81237.1"/>
    <property type="molecule type" value="Genomic_DNA"/>
</dbReference>
<dbReference type="SMART" id="SM00382">
    <property type="entry name" value="AAA"/>
    <property type="match status" value="1"/>
</dbReference>
<name>A0A1M5W191_9BACI</name>
<dbReference type="CDD" id="cd03230">
    <property type="entry name" value="ABC_DR_subfamily_A"/>
    <property type="match status" value="1"/>
</dbReference>
<dbReference type="PANTHER" id="PTHR43158:SF5">
    <property type="entry name" value="ABC TRANSPORTER, ATP-BINDING PROTEIN"/>
    <property type="match status" value="1"/>
</dbReference>
<dbReference type="GO" id="GO:0016887">
    <property type="term" value="F:ATP hydrolysis activity"/>
    <property type="evidence" value="ECO:0007669"/>
    <property type="project" value="InterPro"/>
</dbReference>
<dbReference type="Gene3D" id="3.40.50.300">
    <property type="entry name" value="P-loop containing nucleotide triphosphate hydrolases"/>
    <property type="match status" value="1"/>
</dbReference>
<dbReference type="GO" id="GO:0005524">
    <property type="term" value="F:ATP binding"/>
    <property type="evidence" value="ECO:0007669"/>
    <property type="project" value="UniProtKB-KW"/>
</dbReference>
<dbReference type="PANTHER" id="PTHR43158">
    <property type="entry name" value="SKFA PEPTIDE EXPORT ATP-BINDING PROTEIN SKFE"/>
    <property type="match status" value="1"/>
</dbReference>
<keyword evidence="5" id="KW-1185">Reference proteome</keyword>
<evidence type="ECO:0000256" key="1">
    <source>
        <dbReference type="ARBA" id="ARBA00022741"/>
    </source>
</evidence>